<dbReference type="PANTHER" id="PTHR22960">
    <property type="entry name" value="MOLYBDOPTERIN COFACTOR SYNTHESIS PROTEIN A"/>
    <property type="match status" value="1"/>
</dbReference>
<dbReference type="EMBL" id="DS499594">
    <property type="protein sequence ID" value="EDP56850.1"/>
    <property type="molecule type" value="Genomic_DNA"/>
</dbReference>
<evidence type="ECO:0000256" key="5">
    <source>
        <dbReference type="ARBA" id="ARBA00023239"/>
    </source>
</evidence>
<dbReference type="CDD" id="cd01420">
    <property type="entry name" value="MoaC_PE"/>
    <property type="match status" value="1"/>
</dbReference>
<reference evidence="8 9" key="1">
    <citation type="journal article" date="2008" name="PLoS Genet.">
        <title>Genomic islands in the pathogenic filamentous fungus Aspergillus fumigatus.</title>
        <authorList>
            <person name="Fedorova N.D."/>
            <person name="Khaldi N."/>
            <person name="Joardar V.S."/>
            <person name="Maiti R."/>
            <person name="Amedeo P."/>
            <person name="Anderson M.J."/>
            <person name="Crabtree J."/>
            <person name="Silva J.C."/>
            <person name="Badger J.H."/>
            <person name="Albarraq A."/>
            <person name="Angiuoli S."/>
            <person name="Bussey H."/>
            <person name="Bowyer P."/>
            <person name="Cotty P.J."/>
            <person name="Dyer P.S."/>
            <person name="Egan A."/>
            <person name="Galens K."/>
            <person name="Fraser-Liggett C.M."/>
            <person name="Haas B.J."/>
            <person name="Inman J.M."/>
            <person name="Kent R."/>
            <person name="Lemieux S."/>
            <person name="Malavazi I."/>
            <person name="Orvis J."/>
            <person name="Roemer T."/>
            <person name="Ronning C.M."/>
            <person name="Sundaram J.P."/>
            <person name="Sutton G."/>
            <person name="Turner G."/>
            <person name="Venter J.C."/>
            <person name="White O.R."/>
            <person name="Whitty B.R."/>
            <person name="Youngman P."/>
            <person name="Wolfe K.H."/>
            <person name="Goldman G.H."/>
            <person name="Wortman J.R."/>
            <person name="Jiang B."/>
            <person name="Denning D.W."/>
            <person name="Nierman W.C."/>
        </authorList>
    </citation>
    <scope>NUCLEOTIDE SEQUENCE [LARGE SCALE GENOMIC DNA]</scope>
    <source>
        <strain evidence="9">CBS 144.89 / FGSC A1163 / CEA10</strain>
    </source>
</reference>
<evidence type="ECO:0000256" key="6">
    <source>
        <dbReference type="SAM" id="MobiDB-lite"/>
    </source>
</evidence>
<feature type="region of interest" description="Disordered" evidence="6">
    <location>
        <begin position="36"/>
        <end position="85"/>
    </location>
</feature>
<dbReference type="GO" id="GO:0061799">
    <property type="term" value="F:cyclic pyranopterin monophosphate synthase activity"/>
    <property type="evidence" value="ECO:0007669"/>
    <property type="project" value="UniProtKB-EC"/>
</dbReference>
<dbReference type="InterPro" id="IPR050105">
    <property type="entry name" value="MoCo_biosynth_MoaA/MoaC"/>
</dbReference>
<dbReference type="InterPro" id="IPR036522">
    <property type="entry name" value="MoaC_sf"/>
</dbReference>
<dbReference type="InterPro" id="IPR002820">
    <property type="entry name" value="Mopterin_CF_biosynth-C_dom"/>
</dbReference>
<keyword evidence="9" id="KW-1185">Reference proteome</keyword>
<evidence type="ECO:0000256" key="4">
    <source>
        <dbReference type="ARBA" id="ARBA00023150"/>
    </source>
</evidence>
<name>B0XNU6_ASPFC</name>
<evidence type="ECO:0000256" key="2">
    <source>
        <dbReference type="ARBA" id="ARBA00005046"/>
    </source>
</evidence>
<sequence>MLIEGLDSEYHRNTTSANIPLHLLPLHTSPFKLQARHYHKRSNNSAPDSRPEHKPEPAPAAPAAPSSPSPSLPTTSDPDLPHLTPSQTVHMTQITEKPITARSATASCLVHFSNARPHELLRKGLTKKGDVFSVARIAGIMAAKKTPDLIPLCHPSIGITGVEVDVTLVDPAPLPGPGSLPGSQASSGTRMRYGAMRVVATVSCAGRTGVEMEAMTATVGAALTVYDMLKAVDKGMVIGDVQLLEKKGGKSGHWVRDEQVKEDP</sequence>
<comment type="pathway">
    <text evidence="2">Cofactor biosynthesis; molybdopterin biosynthesis.</text>
</comment>
<dbReference type="Pfam" id="PF01967">
    <property type="entry name" value="MoaC"/>
    <property type="match status" value="1"/>
</dbReference>
<evidence type="ECO:0000313" key="9">
    <source>
        <dbReference type="Proteomes" id="UP000001699"/>
    </source>
</evidence>
<dbReference type="PhylomeDB" id="B0XNU6"/>
<dbReference type="HOGENOM" id="CLU_074693_1_0_1"/>
<dbReference type="AlphaFoldDB" id="B0XNU6"/>
<comment type="catalytic activity">
    <reaction evidence="1">
        <text>(8S)-3',8-cyclo-7,8-dihydroguanosine 5'-triphosphate = cyclic pyranopterin phosphate + diphosphate</text>
        <dbReference type="Rhea" id="RHEA:49580"/>
        <dbReference type="ChEBI" id="CHEBI:33019"/>
        <dbReference type="ChEBI" id="CHEBI:59648"/>
        <dbReference type="ChEBI" id="CHEBI:131766"/>
        <dbReference type="EC" id="4.6.1.17"/>
    </reaction>
</comment>
<feature type="compositionally biased region" description="Pro residues" evidence="6">
    <location>
        <begin position="57"/>
        <end position="71"/>
    </location>
</feature>
<evidence type="ECO:0000256" key="1">
    <source>
        <dbReference type="ARBA" id="ARBA00001637"/>
    </source>
</evidence>
<evidence type="ECO:0000313" key="8">
    <source>
        <dbReference type="EMBL" id="EDP56850.1"/>
    </source>
</evidence>
<dbReference type="OrthoDB" id="429626at2759"/>
<dbReference type="InterPro" id="IPR047594">
    <property type="entry name" value="MoaC_bact/euk"/>
</dbReference>
<evidence type="ECO:0000256" key="3">
    <source>
        <dbReference type="ARBA" id="ARBA00012575"/>
    </source>
</evidence>
<dbReference type="SUPFAM" id="SSF55040">
    <property type="entry name" value="Molybdenum cofactor biosynthesis protein C, MoaC"/>
    <property type="match status" value="1"/>
</dbReference>
<keyword evidence="4" id="KW-0501">Molybdenum cofactor biosynthesis</keyword>
<dbReference type="EC" id="4.6.1.17" evidence="3"/>
<proteinExistence type="predicted"/>
<feature type="domain" description="Molybdopterin cofactor biosynthesis C (MoaC)" evidence="7">
    <location>
        <begin position="91"/>
        <end position="249"/>
    </location>
</feature>
<dbReference type="Proteomes" id="UP000001699">
    <property type="component" value="Unassembled WGS sequence"/>
</dbReference>
<dbReference type="UniPathway" id="UPA00344"/>
<dbReference type="PANTHER" id="PTHR22960:SF0">
    <property type="entry name" value="MOLYBDENUM COFACTOR BIOSYNTHESIS PROTEIN 1"/>
    <property type="match status" value="1"/>
</dbReference>
<dbReference type="GO" id="GO:0061798">
    <property type="term" value="F:GTP 3',8'-cyclase activity"/>
    <property type="evidence" value="ECO:0007669"/>
    <property type="project" value="TreeGrafter"/>
</dbReference>
<dbReference type="GO" id="GO:0006777">
    <property type="term" value="P:Mo-molybdopterin cofactor biosynthetic process"/>
    <property type="evidence" value="ECO:0007669"/>
    <property type="project" value="UniProtKB-KW"/>
</dbReference>
<organism evidence="8 9">
    <name type="scientific">Aspergillus fumigatus (strain CBS 144.89 / FGSC A1163 / CEA10)</name>
    <name type="common">Neosartorya fumigata</name>
    <dbReference type="NCBI Taxonomy" id="451804"/>
    <lineage>
        <taxon>Eukaryota</taxon>
        <taxon>Fungi</taxon>
        <taxon>Dikarya</taxon>
        <taxon>Ascomycota</taxon>
        <taxon>Pezizomycotina</taxon>
        <taxon>Eurotiomycetes</taxon>
        <taxon>Eurotiomycetidae</taxon>
        <taxon>Eurotiales</taxon>
        <taxon>Aspergillaceae</taxon>
        <taxon>Aspergillus</taxon>
        <taxon>Aspergillus subgen. Fumigati</taxon>
    </lineage>
</organism>
<accession>B0XNU6</accession>
<evidence type="ECO:0000259" key="7">
    <source>
        <dbReference type="Pfam" id="PF01967"/>
    </source>
</evidence>
<gene>
    <name evidence="8" type="ORF">AFUB_015710</name>
</gene>
<keyword evidence="5" id="KW-0456">Lyase</keyword>
<dbReference type="Gene3D" id="3.30.70.640">
    <property type="entry name" value="Molybdopterin cofactor biosynthesis C (MoaC) domain"/>
    <property type="match status" value="1"/>
</dbReference>
<protein>
    <recommendedName>
        <fullName evidence="3">cyclic pyranopterin monophosphate synthase</fullName>
        <ecNumber evidence="3">4.6.1.17</ecNumber>
    </recommendedName>
</protein>